<reference evidence="3" key="2">
    <citation type="journal article" date="2016" name="Int. J. Syst. Evol. Microbiol.">
        <title>Complete genome sequence and cell structure of Limnochorda pilosa, a Gram-negative spore-former within the phylum Firmicutes.</title>
        <authorList>
            <person name="Watanabe M."/>
            <person name="Kojima H."/>
            <person name="Fukui M."/>
        </authorList>
    </citation>
    <scope>NUCLEOTIDE SEQUENCE [LARGE SCALE GENOMIC DNA]</scope>
    <source>
        <strain evidence="3">HC45</strain>
    </source>
</reference>
<keyword evidence="3" id="KW-1185">Reference proteome</keyword>
<dbReference type="Proteomes" id="UP000065807">
    <property type="component" value="Chromosome"/>
</dbReference>
<dbReference type="OrthoDB" id="9804333at2"/>
<dbReference type="STRING" id="1555112.LIP_1891"/>
<dbReference type="SUPFAM" id="SSF89550">
    <property type="entry name" value="PHP domain-like"/>
    <property type="match status" value="1"/>
</dbReference>
<organism evidence="2 3">
    <name type="scientific">Limnochorda pilosa</name>
    <dbReference type="NCBI Taxonomy" id="1555112"/>
    <lineage>
        <taxon>Bacteria</taxon>
        <taxon>Bacillati</taxon>
        <taxon>Bacillota</taxon>
        <taxon>Limnochordia</taxon>
        <taxon>Limnochordales</taxon>
        <taxon>Limnochordaceae</taxon>
        <taxon>Limnochorda</taxon>
    </lineage>
</organism>
<gene>
    <name evidence="2" type="ORF">LIP_1891</name>
</gene>
<protein>
    <recommendedName>
        <fullName evidence="4">Polymerase/histidinol phosphatase N-terminal domain-containing protein</fullName>
    </recommendedName>
</protein>
<sequence>MTDRESGTNLGPFLADPHAGPGLDRKAQLHVHTARSRDARTPALEMLAAYRSQGFSFVVITDHDRPGLPPGLPPGPDGGHLAGECLVLPGEEATIPNPFWPLGPHLLRILATRPLRRRRLRRRDARRDLEQALAATAAEGGLCGLAHPGWRGNLETGLWRPEVVDGLPGIRLIEVWNPHSDTGKDEAFWHREALLRGPEAPVWASAGDDSHEPGHVGRAWLAVKTPEVSVGAFREALLAGRFYPTTGAEAAFAVADGSLRVETSPEATIRFVAGQGGVVAEAKGPVAFYRPAGSERFVRVVVEDAAGKAWSQPFWLR</sequence>
<dbReference type="AlphaFoldDB" id="A0A0K2SL60"/>
<dbReference type="GO" id="GO:0035312">
    <property type="term" value="F:5'-3' DNA exonuclease activity"/>
    <property type="evidence" value="ECO:0007669"/>
    <property type="project" value="TreeGrafter"/>
</dbReference>
<reference evidence="3" key="1">
    <citation type="submission" date="2015-07" db="EMBL/GenBank/DDBJ databases">
        <title>Complete genome sequence and phylogenetic analysis of Limnochorda pilosa.</title>
        <authorList>
            <person name="Watanabe M."/>
            <person name="Kojima H."/>
            <person name="Fukui M."/>
        </authorList>
    </citation>
    <scope>NUCLEOTIDE SEQUENCE [LARGE SCALE GENOMIC DNA]</scope>
    <source>
        <strain evidence="3">HC45</strain>
    </source>
</reference>
<dbReference type="GO" id="GO:0004534">
    <property type="term" value="F:5'-3' RNA exonuclease activity"/>
    <property type="evidence" value="ECO:0007669"/>
    <property type="project" value="TreeGrafter"/>
</dbReference>
<dbReference type="InterPro" id="IPR052018">
    <property type="entry name" value="PHP_domain"/>
</dbReference>
<name>A0A0K2SL60_LIMPI</name>
<dbReference type="PANTHER" id="PTHR42924">
    <property type="entry name" value="EXONUCLEASE"/>
    <property type="match status" value="1"/>
</dbReference>
<evidence type="ECO:0000313" key="3">
    <source>
        <dbReference type="Proteomes" id="UP000065807"/>
    </source>
</evidence>
<accession>A0A0K2SL60</accession>
<dbReference type="Gene3D" id="3.20.20.140">
    <property type="entry name" value="Metal-dependent hydrolases"/>
    <property type="match status" value="1"/>
</dbReference>
<dbReference type="PANTHER" id="PTHR42924:SF3">
    <property type="entry name" value="POLYMERASE_HISTIDINOL PHOSPHATASE N-TERMINAL DOMAIN-CONTAINING PROTEIN"/>
    <property type="match status" value="1"/>
</dbReference>
<evidence type="ECO:0008006" key="4">
    <source>
        <dbReference type="Google" id="ProtNLM"/>
    </source>
</evidence>
<proteinExistence type="predicted"/>
<dbReference type="InterPro" id="IPR016195">
    <property type="entry name" value="Pol/histidinol_Pase-like"/>
</dbReference>
<dbReference type="EMBL" id="AP014924">
    <property type="protein sequence ID" value="BAS27732.1"/>
    <property type="molecule type" value="Genomic_DNA"/>
</dbReference>
<feature type="region of interest" description="Disordered" evidence="1">
    <location>
        <begin position="1"/>
        <end position="24"/>
    </location>
</feature>
<dbReference type="Pfam" id="PF13263">
    <property type="entry name" value="PHP_C"/>
    <property type="match status" value="1"/>
</dbReference>
<evidence type="ECO:0000313" key="2">
    <source>
        <dbReference type="EMBL" id="BAS27732.1"/>
    </source>
</evidence>
<dbReference type="RefSeq" id="WP_068136998.1">
    <property type="nucleotide sequence ID" value="NZ_AP014924.1"/>
</dbReference>
<evidence type="ECO:0000256" key="1">
    <source>
        <dbReference type="SAM" id="MobiDB-lite"/>
    </source>
</evidence>
<dbReference type="KEGG" id="lpil:LIP_1891"/>